<reference evidence="2" key="1">
    <citation type="submission" date="2024-01" db="EMBL/GenBank/DDBJ databases">
        <title>First draft genome sequence data of TA4-1, the type strain of Gram-positive actinobacterium Streptomyces chiangmaiensis.</title>
        <authorList>
            <person name="Yasawong M."/>
            <person name="Nantapong N."/>
        </authorList>
    </citation>
    <scope>NUCLEOTIDE SEQUENCE</scope>
    <source>
        <strain evidence="2">TA4-1</strain>
    </source>
</reference>
<gene>
    <name evidence="2" type="ORF">VXC91_35985</name>
</gene>
<feature type="domain" description="HTH marR-type" evidence="1">
    <location>
        <begin position="24"/>
        <end position="156"/>
    </location>
</feature>
<dbReference type="SUPFAM" id="SSF46785">
    <property type="entry name" value="Winged helix' DNA-binding domain"/>
    <property type="match status" value="1"/>
</dbReference>
<evidence type="ECO:0000259" key="1">
    <source>
        <dbReference type="PROSITE" id="PS50995"/>
    </source>
</evidence>
<protein>
    <submittedName>
        <fullName evidence="2">MarR family transcriptional regulator</fullName>
    </submittedName>
</protein>
<dbReference type="RefSeq" id="WP_329511557.1">
    <property type="nucleotide sequence ID" value="NZ_BAAAYZ010000256.1"/>
</dbReference>
<dbReference type="PANTHER" id="PTHR33164:SF99">
    <property type="entry name" value="MARR FAMILY REGULATORY PROTEIN"/>
    <property type="match status" value="1"/>
</dbReference>
<dbReference type="EMBL" id="JAYWVC010000209">
    <property type="protein sequence ID" value="MED7827173.1"/>
    <property type="molecule type" value="Genomic_DNA"/>
</dbReference>
<dbReference type="InterPro" id="IPR039422">
    <property type="entry name" value="MarR/SlyA-like"/>
</dbReference>
<dbReference type="InterPro" id="IPR036390">
    <property type="entry name" value="WH_DNA-bd_sf"/>
</dbReference>
<evidence type="ECO:0000313" key="2">
    <source>
        <dbReference type="EMBL" id="MED7827173.1"/>
    </source>
</evidence>
<proteinExistence type="predicted"/>
<dbReference type="PROSITE" id="PS50995">
    <property type="entry name" value="HTH_MARR_2"/>
    <property type="match status" value="1"/>
</dbReference>
<name>A0ABU7FT74_9ACTN</name>
<keyword evidence="3" id="KW-1185">Reference proteome</keyword>
<dbReference type="InterPro" id="IPR000835">
    <property type="entry name" value="HTH_MarR-typ"/>
</dbReference>
<organism evidence="2 3">
    <name type="scientific">Streptomyces chiangmaiensis</name>
    <dbReference type="NCBI Taxonomy" id="766497"/>
    <lineage>
        <taxon>Bacteria</taxon>
        <taxon>Bacillati</taxon>
        <taxon>Actinomycetota</taxon>
        <taxon>Actinomycetes</taxon>
        <taxon>Kitasatosporales</taxon>
        <taxon>Streptomycetaceae</taxon>
        <taxon>Streptomyces</taxon>
    </lineage>
</organism>
<accession>A0ABU7FT74</accession>
<sequence length="174" mass="19919">MTPERLPTSTHQPRWLTPAELETWYSFCQLLYMLPTALGAQLQRDAQLSFVEYYVLAGLSDQPERRMRMSDLAVLANSELSRLSHLINRLEKRGYVRREPDPTNGRYTHAILTDAGYAHLVEAAPGHVARVRKLVYDVLDPTELRGLRTVADKIIDRIEQDDCPPKDSAMECRP</sequence>
<dbReference type="SMART" id="SM00347">
    <property type="entry name" value="HTH_MARR"/>
    <property type="match status" value="1"/>
</dbReference>
<dbReference type="InterPro" id="IPR036388">
    <property type="entry name" value="WH-like_DNA-bd_sf"/>
</dbReference>
<dbReference type="PANTHER" id="PTHR33164">
    <property type="entry name" value="TRANSCRIPTIONAL REGULATOR, MARR FAMILY"/>
    <property type="match status" value="1"/>
</dbReference>
<dbReference type="Pfam" id="PF12802">
    <property type="entry name" value="MarR_2"/>
    <property type="match status" value="1"/>
</dbReference>
<dbReference type="Gene3D" id="1.10.10.10">
    <property type="entry name" value="Winged helix-like DNA-binding domain superfamily/Winged helix DNA-binding domain"/>
    <property type="match status" value="1"/>
</dbReference>
<evidence type="ECO:0000313" key="3">
    <source>
        <dbReference type="Proteomes" id="UP001333996"/>
    </source>
</evidence>
<comment type="caution">
    <text evidence="2">The sequence shown here is derived from an EMBL/GenBank/DDBJ whole genome shotgun (WGS) entry which is preliminary data.</text>
</comment>
<dbReference type="Proteomes" id="UP001333996">
    <property type="component" value="Unassembled WGS sequence"/>
</dbReference>